<dbReference type="eggNOG" id="COG0707">
    <property type="taxonomic scope" value="Bacteria"/>
</dbReference>
<dbReference type="Gene3D" id="3.40.50.2000">
    <property type="entry name" value="Glycogen Phosphorylase B"/>
    <property type="match status" value="2"/>
</dbReference>
<dbReference type="InterPro" id="IPR007235">
    <property type="entry name" value="Glyco_trans_28_C"/>
</dbReference>
<comment type="pathway">
    <text evidence="10">Cell wall biogenesis; peptidoglycan biosynthesis.</text>
</comment>
<dbReference type="HOGENOM" id="CLU_037404_2_0_6"/>
<reference evidence="13 14" key="1">
    <citation type="journal article" date="2009" name="PLoS ONE">
        <title>The complete genome of Teredinibacter turnerae T7901: an intracellular endosymbiont of marine wood-boring bivalves (shipworms).</title>
        <authorList>
            <person name="Yang J.C."/>
            <person name="Madupu R."/>
            <person name="Durkin A.S."/>
            <person name="Ekborg N.A."/>
            <person name="Pedamallu C.S."/>
            <person name="Hostetler J.B."/>
            <person name="Radune D."/>
            <person name="Toms B.S."/>
            <person name="Henrissat B."/>
            <person name="Coutinho P.M."/>
            <person name="Schwarz S."/>
            <person name="Field L."/>
            <person name="Trindade-Silva A.E."/>
            <person name="Soares C.A.G."/>
            <person name="Elshahawi S."/>
            <person name="Hanora A."/>
            <person name="Schmidt E.W."/>
            <person name="Haygood M.G."/>
            <person name="Posfai J."/>
            <person name="Benner J."/>
            <person name="Madinger C."/>
            <person name="Nove J."/>
            <person name="Anton B."/>
            <person name="Chaudhary K."/>
            <person name="Foster J."/>
            <person name="Holman A."/>
            <person name="Kumar S."/>
            <person name="Lessard P.A."/>
            <person name="Luyten Y.A."/>
            <person name="Slatko B."/>
            <person name="Wood N."/>
            <person name="Wu B."/>
            <person name="Teplitski M."/>
            <person name="Mougous J.D."/>
            <person name="Ward N."/>
            <person name="Eisen J.A."/>
            <person name="Badger J.H."/>
            <person name="Distel D.L."/>
        </authorList>
    </citation>
    <scope>NUCLEOTIDE SEQUENCE [LARGE SCALE GENOMIC DNA]</scope>
    <source>
        <strain evidence="14">ATCC 39867 / T7901</strain>
    </source>
</reference>
<keyword evidence="2 10" id="KW-0132">Cell division</keyword>
<organism evidence="13 14">
    <name type="scientific">Teredinibacter turnerae (strain ATCC 39867 / T7901)</name>
    <dbReference type="NCBI Taxonomy" id="377629"/>
    <lineage>
        <taxon>Bacteria</taxon>
        <taxon>Pseudomonadati</taxon>
        <taxon>Pseudomonadota</taxon>
        <taxon>Gammaproteobacteria</taxon>
        <taxon>Cellvibrionales</taxon>
        <taxon>Cellvibrionaceae</taxon>
        <taxon>Teredinibacter</taxon>
    </lineage>
</organism>
<comment type="catalytic activity">
    <reaction evidence="10">
        <text>di-trans,octa-cis-undecaprenyl diphospho-N-acetyl-alpha-D-muramoyl-L-alanyl-D-glutamyl-meso-2,6-diaminopimeloyl-D-alanyl-D-alanine + UDP-N-acetyl-alpha-D-glucosamine = di-trans,octa-cis-undecaprenyl diphospho-[N-acetyl-alpha-D-glucosaminyl-(1-&gt;4)]-N-acetyl-alpha-D-muramoyl-L-alanyl-D-glutamyl-meso-2,6-diaminopimeloyl-D-alanyl-D-alanine + UDP + H(+)</text>
        <dbReference type="Rhea" id="RHEA:31227"/>
        <dbReference type="ChEBI" id="CHEBI:15378"/>
        <dbReference type="ChEBI" id="CHEBI:57705"/>
        <dbReference type="ChEBI" id="CHEBI:58223"/>
        <dbReference type="ChEBI" id="CHEBI:61387"/>
        <dbReference type="ChEBI" id="CHEBI:61388"/>
        <dbReference type="EC" id="2.4.1.227"/>
    </reaction>
</comment>
<name>C5BP34_TERTT</name>
<dbReference type="PANTHER" id="PTHR21015:SF22">
    <property type="entry name" value="GLYCOSYLTRANSFERASE"/>
    <property type="match status" value="1"/>
</dbReference>
<feature type="binding site" evidence="10">
    <location>
        <position position="174"/>
    </location>
    <ligand>
        <name>UDP-N-acetyl-alpha-D-glucosamine</name>
        <dbReference type="ChEBI" id="CHEBI:57705"/>
    </ligand>
</feature>
<dbReference type="GO" id="GO:0050511">
    <property type="term" value="F:undecaprenyldiphospho-muramoylpentapeptide beta-N-acetylglucosaminyltransferase activity"/>
    <property type="evidence" value="ECO:0007669"/>
    <property type="project" value="UniProtKB-UniRule"/>
</dbReference>
<evidence type="ECO:0000256" key="4">
    <source>
        <dbReference type="ARBA" id="ARBA00022679"/>
    </source>
</evidence>
<dbReference type="SUPFAM" id="SSF53756">
    <property type="entry name" value="UDP-Glycosyltransferase/glycogen phosphorylase"/>
    <property type="match status" value="1"/>
</dbReference>
<protein>
    <recommendedName>
        <fullName evidence="10">UDP-N-acetylglucosamine--N-acetylmuramyl-(pentapeptide) pyrophosphoryl-undecaprenol N-acetylglucosamine transferase</fullName>
        <ecNumber evidence="10">2.4.1.227</ecNumber>
    </recommendedName>
    <alternativeName>
        <fullName evidence="10">Undecaprenyl-PP-MurNAc-pentapeptide-UDPGlcNAc GlcNAc transferase</fullName>
    </alternativeName>
</protein>
<evidence type="ECO:0000256" key="6">
    <source>
        <dbReference type="ARBA" id="ARBA00022984"/>
    </source>
</evidence>
<sequence>MRSYFEFPGRKAKLSNSRVLIMAGGTGGHIFPGLALAAELQARGVSVEWLGTRRGLESRLVRDAGIALHFIDIEGVRGRGPAALLKAPFLVLMAIIQAAKVIRQFNPAVIVGLGGFVAGPGGAAAKLLGRPLVIHEQNAIAGTTNKLLSRIADRVLSAFPNVFAKAEVIGNPVRREIAEISEPKTRFSASPDQLNVLVLGGSRGARAINQLMPEALSKVFSLSATQCAAKISVLHQTGDALVDETLEAYNLHKIELGDQVQVTAFVDDMAAKLTWANLVICRSGALTVSELAAAGVASLLVPFPYAIDDHQTVNGQFLVGAGAAKMWQQSELSADTLAAQIIEFSERPEALLQMAEHARAEAKPEATARFADVCQTFIVSELVGKV</sequence>
<dbReference type="AlphaFoldDB" id="C5BP34"/>
<dbReference type="HAMAP" id="MF_00033">
    <property type="entry name" value="MurG"/>
    <property type="match status" value="1"/>
</dbReference>
<dbReference type="GO" id="GO:0005886">
    <property type="term" value="C:plasma membrane"/>
    <property type="evidence" value="ECO:0007669"/>
    <property type="project" value="UniProtKB-SubCell"/>
</dbReference>
<comment type="caution">
    <text evidence="10">Lacks conserved residue(s) required for the propagation of feature annotation.</text>
</comment>
<feature type="binding site" evidence="10">
    <location>
        <begin position="26"/>
        <end position="28"/>
    </location>
    <ligand>
        <name>UDP-N-acetyl-alpha-D-glucosamine</name>
        <dbReference type="ChEBI" id="CHEBI:57705"/>
    </ligand>
</feature>
<evidence type="ECO:0000256" key="8">
    <source>
        <dbReference type="ARBA" id="ARBA00023306"/>
    </source>
</evidence>
<dbReference type="UniPathway" id="UPA00219"/>
<dbReference type="EMBL" id="CP001614">
    <property type="protein sequence ID" value="ACR11743.1"/>
    <property type="molecule type" value="Genomic_DNA"/>
</dbReference>
<evidence type="ECO:0000313" key="14">
    <source>
        <dbReference type="Proteomes" id="UP000009080"/>
    </source>
</evidence>
<dbReference type="EC" id="2.4.1.227" evidence="10"/>
<keyword evidence="5 10" id="KW-0133">Cell shape</keyword>
<feature type="binding site" evidence="10">
    <location>
        <position position="311"/>
    </location>
    <ligand>
        <name>UDP-N-acetyl-alpha-D-glucosamine</name>
        <dbReference type="ChEBI" id="CHEBI:57705"/>
    </ligand>
</feature>
<keyword evidence="9 10" id="KW-0961">Cell wall biogenesis/degradation</keyword>
<dbReference type="GO" id="GO:0009252">
    <property type="term" value="P:peptidoglycan biosynthetic process"/>
    <property type="evidence" value="ECO:0007669"/>
    <property type="project" value="UniProtKB-UniRule"/>
</dbReference>
<dbReference type="GO" id="GO:0051301">
    <property type="term" value="P:cell division"/>
    <property type="evidence" value="ECO:0007669"/>
    <property type="project" value="UniProtKB-KW"/>
</dbReference>
<keyword evidence="8 10" id="KW-0131">Cell cycle</keyword>
<dbReference type="PANTHER" id="PTHR21015">
    <property type="entry name" value="UDP-N-ACETYLGLUCOSAMINE--N-ACETYLMURAMYL-(PENTAPEPTIDE) PYROPHOSPHORYL-UNDECAPRENOL N-ACETYLGLUCOSAMINE TRANSFERASE 1"/>
    <property type="match status" value="1"/>
</dbReference>
<dbReference type="InterPro" id="IPR004276">
    <property type="entry name" value="GlycoTrans_28_N"/>
</dbReference>
<gene>
    <name evidence="10 13" type="primary">murG</name>
    <name evidence="13" type="ordered locus">TERTU_3049</name>
</gene>
<dbReference type="Pfam" id="PF03033">
    <property type="entry name" value="Glyco_transf_28"/>
    <property type="match status" value="1"/>
</dbReference>
<evidence type="ECO:0000256" key="1">
    <source>
        <dbReference type="ARBA" id="ARBA00022475"/>
    </source>
</evidence>
<keyword evidence="7 10" id="KW-0472">Membrane</keyword>
<dbReference type="Proteomes" id="UP000009080">
    <property type="component" value="Chromosome"/>
</dbReference>
<keyword evidence="14" id="KW-1185">Reference proteome</keyword>
<feature type="binding site" evidence="10">
    <location>
        <begin position="285"/>
        <end position="290"/>
    </location>
    <ligand>
        <name>UDP-N-acetyl-alpha-D-glucosamine</name>
        <dbReference type="ChEBI" id="CHEBI:57705"/>
    </ligand>
</feature>
<evidence type="ECO:0000256" key="2">
    <source>
        <dbReference type="ARBA" id="ARBA00022618"/>
    </source>
</evidence>
<comment type="function">
    <text evidence="10">Cell wall formation. Catalyzes the transfer of a GlcNAc subunit on undecaprenyl-pyrophosphoryl-MurNAc-pentapeptide (lipid intermediate I) to form undecaprenyl-pyrophosphoryl-MurNAc-(pentapeptide)GlcNAc (lipid intermediate II).</text>
</comment>
<dbReference type="GO" id="GO:0051991">
    <property type="term" value="F:UDP-N-acetyl-D-glucosamine:N-acetylmuramoyl-L-alanyl-D-glutamyl-meso-2,6-diaminopimelyl-D-alanyl-D-alanine-diphosphoundecaprenol 4-beta-N-acetylglucosaminlytransferase activity"/>
    <property type="evidence" value="ECO:0007669"/>
    <property type="project" value="RHEA"/>
</dbReference>
<evidence type="ECO:0000256" key="9">
    <source>
        <dbReference type="ARBA" id="ARBA00023316"/>
    </source>
</evidence>
<feature type="binding site" evidence="10">
    <location>
        <position position="138"/>
    </location>
    <ligand>
        <name>UDP-N-acetyl-alpha-D-glucosamine</name>
        <dbReference type="ChEBI" id="CHEBI:57705"/>
    </ligand>
</feature>
<evidence type="ECO:0000256" key="3">
    <source>
        <dbReference type="ARBA" id="ARBA00022676"/>
    </source>
</evidence>
<feature type="binding site" evidence="10">
    <location>
        <position position="202"/>
    </location>
    <ligand>
        <name>UDP-N-acetyl-alpha-D-glucosamine</name>
        <dbReference type="ChEBI" id="CHEBI:57705"/>
    </ligand>
</feature>
<dbReference type="CAZy" id="GT28">
    <property type="family name" value="Glycosyltransferase Family 28"/>
</dbReference>
<comment type="similarity">
    <text evidence="10">Belongs to the glycosyltransferase 28 family. MurG subfamily.</text>
</comment>
<dbReference type="KEGG" id="ttu:TERTU_3049"/>
<dbReference type="NCBIfam" id="TIGR01133">
    <property type="entry name" value="murG"/>
    <property type="match status" value="1"/>
</dbReference>
<evidence type="ECO:0000256" key="5">
    <source>
        <dbReference type="ARBA" id="ARBA00022960"/>
    </source>
</evidence>
<keyword evidence="6 10" id="KW-0573">Peptidoglycan synthesis</keyword>
<dbReference type="STRING" id="377629.TERTU_3049"/>
<keyword evidence="1 10" id="KW-1003">Cell membrane</keyword>
<proteinExistence type="inferred from homology"/>
<dbReference type="GO" id="GO:0005975">
    <property type="term" value="P:carbohydrate metabolic process"/>
    <property type="evidence" value="ECO:0007669"/>
    <property type="project" value="InterPro"/>
</dbReference>
<dbReference type="GO" id="GO:0071555">
    <property type="term" value="P:cell wall organization"/>
    <property type="evidence" value="ECO:0007669"/>
    <property type="project" value="UniProtKB-KW"/>
</dbReference>
<evidence type="ECO:0000256" key="10">
    <source>
        <dbReference type="HAMAP-Rule" id="MF_00033"/>
    </source>
</evidence>
<accession>C5BP34</accession>
<dbReference type="CDD" id="cd03785">
    <property type="entry name" value="GT28_MurG"/>
    <property type="match status" value="1"/>
</dbReference>
<dbReference type="InterPro" id="IPR006009">
    <property type="entry name" value="GlcNAc_MurG"/>
</dbReference>
<comment type="subcellular location">
    <subcellularLocation>
        <location evidence="10">Cell inner membrane</location>
        <topology evidence="10">Peripheral membrane protein</topology>
        <orientation evidence="10">Cytoplasmic side</orientation>
    </subcellularLocation>
</comment>
<keyword evidence="4 10" id="KW-0808">Transferase</keyword>
<evidence type="ECO:0000259" key="11">
    <source>
        <dbReference type="Pfam" id="PF03033"/>
    </source>
</evidence>
<feature type="domain" description="Glycosyl transferase family 28 C-terminal" evidence="12">
    <location>
        <begin position="196"/>
        <end position="367"/>
    </location>
</feature>
<dbReference type="GO" id="GO:0008360">
    <property type="term" value="P:regulation of cell shape"/>
    <property type="evidence" value="ECO:0007669"/>
    <property type="project" value="UniProtKB-KW"/>
</dbReference>
<feature type="domain" description="Glycosyltransferase family 28 N-terminal" evidence="11">
    <location>
        <begin position="19"/>
        <end position="156"/>
    </location>
</feature>
<dbReference type="Pfam" id="PF04101">
    <property type="entry name" value="Glyco_tran_28_C"/>
    <property type="match status" value="1"/>
</dbReference>
<evidence type="ECO:0000259" key="12">
    <source>
        <dbReference type="Pfam" id="PF04101"/>
    </source>
</evidence>
<keyword evidence="3 10" id="KW-0328">Glycosyltransferase</keyword>
<keyword evidence="10" id="KW-0997">Cell inner membrane</keyword>
<evidence type="ECO:0000313" key="13">
    <source>
        <dbReference type="EMBL" id="ACR11743.1"/>
    </source>
</evidence>
<evidence type="ECO:0000256" key="7">
    <source>
        <dbReference type="ARBA" id="ARBA00023136"/>
    </source>
</evidence>